<dbReference type="Gene3D" id="3.90.1140.10">
    <property type="entry name" value="Cyclic phosphodiesterase"/>
    <property type="match status" value="1"/>
</dbReference>
<feature type="region of interest" description="Disordered" evidence="8">
    <location>
        <begin position="1"/>
        <end position="30"/>
    </location>
</feature>
<organism evidence="9 10">
    <name type="scientific">Chironomus riparius</name>
    <dbReference type="NCBI Taxonomy" id="315576"/>
    <lineage>
        <taxon>Eukaryota</taxon>
        <taxon>Metazoa</taxon>
        <taxon>Ecdysozoa</taxon>
        <taxon>Arthropoda</taxon>
        <taxon>Hexapoda</taxon>
        <taxon>Insecta</taxon>
        <taxon>Pterygota</taxon>
        <taxon>Neoptera</taxon>
        <taxon>Endopterygota</taxon>
        <taxon>Diptera</taxon>
        <taxon>Nematocera</taxon>
        <taxon>Chironomoidea</taxon>
        <taxon>Chironomidae</taxon>
        <taxon>Chironominae</taxon>
        <taxon>Chironomus</taxon>
    </lineage>
</organism>
<dbReference type="EMBL" id="OU895878">
    <property type="protein sequence ID" value="CAG9804652.1"/>
    <property type="molecule type" value="Genomic_DNA"/>
</dbReference>
<sequence>MSQNKKNNKKPKKGYYKKENEFQQEEPINDRFEINSDEDEELPDFSYLLNLHSSSTSHLILKSDQEKFETESVINTSKYFNIDINLLNSAVKSIPFHEIHGIEGINWSQDEIDSMNEVSKTNEETYKTLLASILNPATEEISSPEKITKNIKELKISPQKGDKKKVEQQPESSDNKESMENSSSSEDENEVIQPVRKKVKLPIPFEPCKNNQVDDPTDHDGRKRQIPHIAGNWSCHVFIDCSYFKDVLSDYINRITEKYEDIKIIDTPHVSLSKNFIIKYHWIENLSKVIGQNLKFSTFKLKFSVSEIVFLSNEDKSRHFACILVDKSCEDHLEPLIESTDKSLKEFELPMYYENRIFHASIFWKLTEFAEDEKTFIREEIHSFAQNENILFSLVKDITFKTGNKIKLFNCQ</sequence>
<evidence type="ECO:0000256" key="8">
    <source>
        <dbReference type="SAM" id="MobiDB-lite"/>
    </source>
</evidence>
<dbReference type="Proteomes" id="UP001153620">
    <property type="component" value="Chromosome 2"/>
</dbReference>
<feature type="compositionally biased region" description="Basic and acidic residues" evidence="8">
    <location>
        <begin position="153"/>
        <end position="179"/>
    </location>
</feature>
<keyword evidence="3" id="KW-0456">Lyase</keyword>
<proteinExistence type="predicted"/>
<protein>
    <recommendedName>
        <fullName evidence="6">U6 snRNA phosphodiesterase 1</fullName>
    </recommendedName>
    <alternativeName>
        <fullName evidence="7">3'-5' RNA exonuclease USB1</fullName>
    </alternativeName>
</protein>
<dbReference type="PANTHER" id="PTHR13522">
    <property type="entry name" value="U6 SNRNA PHOSPHODIESTERASE 1"/>
    <property type="match status" value="1"/>
</dbReference>
<dbReference type="InterPro" id="IPR027521">
    <property type="entry name" value="Usb1"/>
</dbReference>
<keyword evidence="4" id="KW-0539">Nucleus</keyword>
<name>A0A9N9RTD4_9DIPT</name>
<dbReference type="Pfam" id="PF09749">
    <property type="entry name" value="HVSL"/>
    <property type="match status" value="1"/>
</dbReference>
<reference evidence="9" key="1">
    <citation type="submission" date="2022-01" db="EMBL/GenBank/DDBJ databases">
        <authorList>
            <person name="King R."/>
        </authorList>
    </citation>
    <scope>NUCLEOTIDE SEQUENCE</scope>
</reference>
<keyword evidence="2" id="KW-0378">Hydrolase</keyword>
<dbReference type="GO" id="GO:0016829">
    <property type="term" value="F:lyase activity"/>
    <property type="evidence" value="ECO:0007669"/>
    <property type="project" value="UniProtKB-KW"/>
</dbReference>
<evidence type="ECO:0000256" key="6">
    <source>
        <dbReference type="ARBA" id="ARBA00029543"/>
    </source>
</evidence>
<comment type="catalytic activity">
    <reaction evidence="5">
        <text>a 3'-end uridylyl-uridine-RNA = a 3'-end 2',3'-cyclophospho-uridine-RNA + uridine</text>
        <dbReference type="Rhea" id="RHEA:46052"/>
        <dbReference type="Rhea" id="RHEA-COMP:17384"/>
        <dbReference type="Rhea" id="RHEA-COMP:17385"/>
        <dbReference type="ChEBI" id="CHEBI:16704"/>
        <dbReference type="ChEBI" id="CHEBI:85643"/>
        <dbReference type="ChEBI" id="CHEBI:85644"/>
    </reaction>
    <physiologicalReaction direction="left-to-right" evidence="5">
        <dbReference type="Rhea" id="RHEA:46053"/>
    </physiologicalReaction>
</comment>
<reference evidence="9" key="2">
    <citation type="submission" date="2022-10" db="EMBL/GenBank/DDBJ databases">
        <authorList>
            <consortium name="ENA_rothamsted_submissions"/>
            <consortium name="culmorum"/>
            <person name="King R."/>
        </authorList>
    </citation>
    <scope>NUCLEOTIDE SEQUENCE</scope>
</reference>
<dbReference type="AlphaFoldDB" id="A0A9N9RTD4"/>
<feature type="region of interest" description="Disordered" evidence="8">
    <location>
        <begin position="153"/>
        <end position="193"/>
    </location>
</feature>
<evidence type="ECO:0000313" key="10">
    <source>
        <dbReference type="Proteomes" id="UP001153620"/>
    </source>
</evidence>
<accession>A0A9N9RTD4</accession>
<dbReference type="OrthoDB" id="49151at2759"/>
<evidence type="ECO:0000256" key="2">
    <source>
        <dbReference type="ARBA" id="ARBA00022801"/>
    </source>
</evidence>
<evidence type="ECO:0000256" key="4">
    <source>
        <dbReference type="ARBA" id="ARBA00023242"/>
    </source>
</evidence>
<evidence type="ECO:0000256" key="1">
    <source>
        <dbReference type="ARBA" id="ARBA00022722"/>
    </source>
</evidence>
<dbReference type="GO" id="GO:0005634">
    <property type="term" value="C:nucleus"/>
    <property type="evidence" value="ECO:0007669"/>
    <property type="project" value="TreeGrafter"/>
</dbReference>
<keyword evidence="1" id="KW-0540">Nuclease</keyword>
<evidence type="ECO:0000256" key="7">
    <source>
        <dbReference type="ARBA" id="ARBA00030030"/>
    </source>
</evidence>
<feature type="compositionally biased region" description="Basic residues" evidence="8">
    <location>
        <begin position="1"/>
        <end position="15"/>
    </location>
</feature>
<evidence type="ECO:0000313" key="9">
    <source>
        <dbReference type="EMBL" id="CAG9804652.1"/>
    </source>
</evidence>
<dbReference type="GO" id="GO:0034477">
    <property type="term" value="P:U6 snRNA 3'-end processing"/>
    <property type="evidence" value="ECO:0007669"/>
    <property type="project" value="InterPro"/>
</dbReference>
<keyword evidence="10" id="KW-1185">Reference proteome</keyword>
<evidence type="ECO:0000256" key="3">
    <source>
        <dbReference type="ARBA" id="ARBA00023239"/>
    </source>
</evidence>
<evidence type="ECO:0000256" key="5">
    <source>
        <dbReference type="ARBA" id="ARBA00029300"/>
    </source>
</evidence>
<gene>
    <name evidence="9" type="ORF">CHIRRI_LOCUS7534</name>
</gene>
<dbReference type="PANTHER" id="PTHR13522:SF3">
    <property type="entry name" value="U6 SNRNA PHOSPHODIESTERASE 1"/>
    <property type="match status" value="1"/>
</dbReference>
<dbReference type="GO" id="GO:0000175">
    <property type="term" value="F:3'-5'-RNA exonuclease activity"/>
    <property type="evidence" value="ECO:0007669"/>
    <property type="project" value="TreeGrafter"/>
</dbReference>